<organism evidence="1 2">
    <name type="scientific">Burkholderia dolosa</name>
    <dbReference type="NCBI Taxonomy" id="152500"/>
    <lineage>
        <taxon>Bacteria</taxon>
        <taxon>Pseudomonadati</taxon>
        <taxon>Pseudomonadota</taxon>
        <taxon>Betaproteobacteria</taxon>
        <taxon>Burkholderiales</taxon>
        <taxon>Burkholderiaceae</taxon>
        <taxon>Burkholderia</taxon>
        <taxon>Burkholderia cepacia complex</taxon>
    </lineage>
</organism>
<dbReference type="AlphaFoldDB" id="A0A892I7C1"/>
<sequence>MSRSGNNPLYAISDFVSAVSQSAVAATASFIAHDPLPLIPGAYAAPSSRSDSGIVRHMDSDSYIVSGVQAKEELISSLVKYLVSDGQLTEAEGEALKSKMRVEAAEMPMLVARLDNEAQPIKRTSESARNKAIEDHITKHCAFEEEVLNAQGENQGKVLLFQAQRADHPFRFIYDNTDGGPSPEARGVADGLWWVAAIITFGLTPAIGGMVASSKRHEYYKNKGDGICAERYSRLLVAQVVTAADIDGLPYTSRGASGKPRFTEFRNVLPTRKDAAFYTRDPHSGIRRELLLKLKQGEGSIDDGGREVYIRPTERAGEFVTYHPDAVNPKLLERRVIVDENDLTWRYADSLDSTGLNVRIEAGKRQIELYGEYYELNQNGAGKYEIVLPKKSGITEYVPVYMEPLSRVWHMSTRNERRVFSDEQQKIIDKIKVNGDVRLDAYYILPNNNPSYYGSGELIDVQAGSIQGKFIEMGGEYIPVRNTQHKVRGALYEAYDVKNPDAQGYPIEWDGERWLFESETSIHVSEFLEQQVAADMLAENVNAEMLSAPDHMGLRVDEGGGKYIKVKGKYLKVDGSEDLPFITMGDGSKKYIEFKGGEFHSVGESGGVRGEADVRYMNPQGAQSSRMDAGGSAGVRKLNKINEFIDPEILESNLSENRVNEVVDGLLGEYLEGHEYQTYRGLSVDAVRDPTYVVNMKREYELHAQGALNHAEEALRRLGGEEYEGEVQWVQDYLAGALGVRDPNVVSAAYRELHTATVAIRDYMRDAASDGYNNFVIACAPQIKVDALAYKSPLSDVQLKKVPTAFTIVRDPEHRIYLIGDRLQPAPPLGSPHESVAPVGQVILHEASHTSIQTEDFYYANWTPPRGMAGPRRPNALEMKNKFDAAVESGEIMNNEFVREFMVKIGEVQGIDSVSRDMALNSIKADNMLRANIMMRNADNVAIYITDVATSRGYASDNRVRRRAEVEGAEIHSAKSTAAEVGDAEVGILRLALAALESSPEKLGRKHKAQPVGSE</sequence>
<proteinExistence type="predicted"/>
<dbReference type="Proteomes" id="UP000625568">
    <property type="component" value="Chromosome 1"/>
</dbReference>
<dbReference type="EMBL" id="CP069482">
    <property type="protein sequence ID" value="QRO77824.1"/>
    <property type="molecule type" value="Genomic_DNA"/>
</dbReference>
<name>A0A892I7C1_9BURK</name>
<keyword evidence="2" id="KW-1185">Reference proteome</keyword>
<dbReference type="GeneID" id="93128680"/>
<accession>A0A892I7C1</accession>
<protein>
    <submittedName>
        <fullName evidence="1">Uncharacterized protein</fullName>
    </submittedName>
</protein>
<gene>
    <name evidence="1" type="ORF">I6K02_02605</name>
</gene>
<evidence type="ECO:0000313" key="2">
    <source>
        <dbReference type="Proteomes" id="UP000625568"/>
    </source>
</evidence>
<dbReference type="RefSeq" id="WP_123806817.1">
    <property type="nucleotide sequence ID" value="NZ_CABVPR010000058.1"/>
</dbReference>
<evidence type="ECO:0000313" key="1">
    <source>
        <dbReference type="EMBL" id="QRO77824.1"/>
    </source>
</evidence>
<reference evidence="1 2" key="1">
    <citation type="submission" date="2021-02" db="EMBL/GenBank/DDBJ databases">
        <title>FDA dAtabase for Regulatory Grade micrObial Sequences (FDA-ARGOS): Supporting development and validation of Infectious Disease Dx tests.</title>
        <authorList>
            <person name="Minogue T."/>
            <person name="Wolcott M."/>
            <person name="Wasieloski L."/>
            <person name="Aguilar W."/>
            <person name="Moore D."/>
            <person name="Jaissle J."/>
            <person name="Tallon L."/>
            <person name="Sadzewicz L."/>
            <person name="Zhao X."/>
            <person name="Boylan J."/>
            <person name="Ott S."/>
            <person name="Bowen H."/>
            <person name="Vavikolanu K."/>
            <person name="Mehta A."/>
            <person name="Aluvathingal J."/>
            <person name="Nadendla S."/>
            <person name="Yan Y."/>
            <person name="Sichtig H."/>
        </authorList>
    </citation>
    <scope>NUCLEOTIDE SEQUENCE [LARGE SCALE GENOMIC DNA]</scope>
    <source>
        <strain evidence="1 2">FDAARGOS_1272</strain>
    </source>
</reference>